<sequence>MLQQHVDQRKHAFETRLAANKLRLRNPVTGEFLHLSGQGVTHDINYSWLGFAYQAENLRIRAAARGESWPFDLVHRHLLTDDVTAIDHLQSATDGAPR</sequence>
<protein>
    <submittedName>
        <fullName evidence="1">Uncharacterized protein</fullName>
    </submittedName>
</protein>
<reference evidence="2" key="1">
    <citation type="submission" date="2018-03" db="EMBL/GenBank/DDBJ databases">
        <title>Genomic analysis of the strain SH-1 isolated from shrimp intestine.</title>
        <authorList>
            <person name="Kim Y.-S."/>
            <person name="Kim S.-E."/>
            <person name="Kim K.-H."/>
        </authorList>
    </citation>
    <scope>NUCLEOTIDE SEQUENCE [LARGE SCALE GENOMIC DNA]</scope>
    <source>
        <strain evidence="2">SH-1</strain>
    </source>
</reference>
<evidence type="ECO:0000313" key="1">
    <source>
        <dbReference type="EMBL" id="AVO36620.1"/>
    </source>
</evidence>
<dbReference type="AlphaFoldDB" id="A0A2S0ML61"/>
<dbReference type="Proteomes" id="UP000237655">
    <property type="component" value="Chromosome"/>
</dbReference>
<proteinExistence type="predicted"/>
<dbReference type="EMBL" id="CP027665">
    <property type="protein sequence ID" value="AVO36620.1"/>
    <property type="molecule type" value="Genomic_DNA"/>
</dbReference>
<dbReference type="KEGG" id="thas:C6Y53_02170"/>
<dbReference type="RefSeq" id="WP_106470935.1">
    <property type="nucleotide sequence ID" value="NZ_CP027665.1"/>
</dbReference>
<accession>A0A2S0ML61</accession>
<name>A0A2S0ML61_9RHOB</name>
<keyword evidence="2" id="KW-1185">Reference proteome</keyword>
<organism evidence="1 2">
    <name type="scientific">Pukyongiella litopenaei</name>
    <dbReference type="NCBI Taxonomy" id="2605946"/>
    <lineage>
        <taxon>Bacteria</taxon>
        <taxon>Pseudomonadati</taxon>
        <taxon>Pseudomonadota</taxon>
        <taxon>Alphaproteobacteria</taxon>
        <taxon>Rhodobacterales</taxon>
        <taxon>Paracoccaceae</taxon>
        <taxon>Pukyongiella</taxon>
    </lineage>
</organism>
<gene>
    <name evidence="1" type="ORF">C6Y53_02170</name>
</gene>
<evidence type="ECO:0000313" key="2">
    <source>
        <dbReference type="Proteomes" id="UP000237655"/>
    </source>
</evidence>